<feature type="compositionally biased region" description="Low complexity" evidence="1">
    <location>
        <begin position="56"/>
        <end position="69"/>
    </location>
</feature>
<keyword evidence="2" id="KW-0378">Hydrolase</keyword>
<dbReference type="GO" id="GO:0008237">
    <property type="term" value="F:metallopeptidase activity"/>
    <property type="evidence" value="ECO:0007669"/>
    <property type="project" value="UniProtKB-KW"/>
</dbReference>
<feature type="region of interest" description="Disordered" evidence="1">
    <location>
        <begin position="52"/>
        <end position="82"/>
    </location>
</feature>
<dbReference type="AlphaFoldDB" id="A0AAW7X4N3"/>
<proteinExistence type="predicted"/>
<feature type="compositionally biased region" description="Polar residues" evidence="1">
    <location>
        <begin position="242"/>
        <end position="273"/>
    </location>
</feature>
<comment type="caution">
    <text evidence="2">The sequence shown here is derived from an EMBL/GenBank/DDBJ whole genome shotgun (WGS) entry which is preliminary data.</text>
</comment>
<gene>
    <name evidence="2" type="ORF">Q4521_03340</name>
</gene>
<dbReference type="Proteomes" id="UP001169760">
    <property type="component" value="Unassembled WGS sequence"/>
</dbReference>
<dbReference type="RefSeq" id="WP_303490961.1">
    <property type="nucleotide sequence ID" value="NZ_JAUOPB010000002.1"/>
</dbReference>
<evidence type="ECO:0000256" key="1">
    <source>
        <dbReference type="SAM" id="MobiDB-lite"/>
    </source>
</evidence>
<sequence>MIASHSPFHSAHVASATPAAHRTVGELAADEKGVVLQSPTIAAVDEVPAPVKAGISSQQNSSVSPSEASDTQTKPSSDDALQALREREAAAKAKVEQAELAQMQREIASLAARDREVRAHEQAHMAVGGQYAGAAQYQYERGPDGISYAVAGEVPIDIGRAADPQATIEKARTVRRAALAPADPSPQDRRIAAQASRLEAEALQELNEQRRAEQAEASEAKQRAREANSDDKSKSELGAAESTGNATQQASPTGIVSESSSNNTIASPALSNNQLKQVNTLVGVQSLASPRPNTILDDLV</sequence>
<feature type="region of interest" description="Disordered" evidence="1">
    <location>
        <begin position="1"/>
        <end position="21"/>
    </location>
</feature>
<feature type="compositionally biased region" description="Basic and acidic residues" evidence="1">
    <location>
        <begin position="207"/>
        <end position="235"/>
    </location>
</feature>
<reference evidence="2" key="1">
    <citation type="submission" date="2023-07" db="EMBL/GenBank/DDBJ databases">
        <title>Genome content predicts the carbon catabolic preferences of heterotrophic bacteria.</title>
        <authorList>
            <person name="Gralka M."/>
        </authorList>
    </citation>
    <scope>NUCLEOTIDE SEQUENCE</scope>
    <source>
        <strain evidence="2">I3M17_2</strain>
    </source>
</reference>
<dbReference type="Pfam" id="PF12118">
    <property type="entry name" value="SprA-related"/>
    <property type="match status" value="1"/>
</dbReference>
<feature type="region of interest" description="Disordered" evidence="1">
    <location>
        <begin position="177"/>
        <end position="273"/>
    </location>
</feature>
<keyword evidence="2" id="KW-0645">Protease</keyword>
<evidence type="ECO:0000313" key="3">
    <source>
        <dbReference type="Proteomes" id="UP001169760"/>
    </source>
</evidence>
<name>A0AAW7X4N3_9GAMM</name>
<organism evidence="2 3">
    <name type="scientific">Saccharophagus degradans</name>
    <dbReference type="NCBI Taxonomy" id="86304"/>
    <lineage>
        <taxon>Bacteria</taxon>
        <taxon>Pseudomonadati</taxon>
        <taxon>Pseudomonadota</taxon>
        <taxon>Gammaproteobacteria</taxon>
        <taxon>Cellvibrionales</taxon>
        <taxon>Cellvibrionaceae</taxon>
        <taxon>Saccharophagus</taxon>
    </lineage>
</organism>
<evidence type="ECO:0000313" key="2">
    <source>
        <dbReference type="EMBL" id="MDO6421498.1"/>
    </source>
</evidence>
<protein>
    <submittedName>
        <fullName evidence="2">Metalloprotease CJM1_0395 family protein</fullName>
    </submittedName>
</protein>
<keyword evidence="2" id="KW-0482">Metalloprotease</keyword>
<dbReference type="EMBL" id="JAUOPB010000002">
    <property type="protein sequence ID" value="MDO6421498.1"/>
    <property type="molecule type" value="Genomic_DNA"/>
</dbReference>
<accession>A0AAW7X4N3</accession>
<dbReference type="InterPro" id="IPR021973">
    <property type="entry name" value="SprA-related"/>
</dbReference>